<evidence type="ECO:0000256" key="9">
    <source>
        <dbReference type="ARBA" id="ARBA00023172"/>
    </source>
</evidence>
<keyword evidence="9" id="KW-0233">DNA recombination</keyword>
<dbReference type="Gene3D" id="3.40.50.410">
    <property type="entry name" value="von Willebrand factor, type A domain"/>
    <property type="match status" value="1"/>
</dbReference>
<dbReference type="GO" id="GO:0003690">
    <property type="term" value="F:double-stranded DNA binding"/>
    <property type="evidence" value="ECO:0007669"/>
    <property type="project" value="TreeGrafter"/>
</dbReference>
<keyword evidence="7" id="KW-0067">ATP-binding</keyword>
<keyword evidence="6" id="KW-0347">Helicase</keyword>
<feature type="non-terminal residue" evidence="13">
    <location>
        <position position="1"/>
    </location>
</feature>
<evidence type="ECO:0000256" key="8">
    <source>
        <dbReference type="ARBA" id="ARBA00023125"/>
    </source>
</evidence>
<evidence type="ECO:0000313" key="13">
    <source>
        <dbReference type="EMBL" id="JAT84291.1"/>
    </source>
</evidence>
<proteinExistence type="inferred from homology"/>
<keyword evidence="3" id="KW-0547">Nucleotide-binding</keyword>
<keyword evidence="11" id="KW-0539">Nucleus</keyword>
<comment type="subcellular location">
    <subcellularLocation>
        <location evidence="1">Nucleus</location>
    </subcellularLocation>
</comment>
<evidence type="ECO:0000256" key="3">
    <source>
        <dbReference type="ARBA" id="ARBA00022741"/>
    </source>
</evidence>
<dbReference type="InterPro" id="IPR014893">
    <property type="entry name" value="Ku_PK_bind"/>
</dbReference>
<dbReference type="SUPFAM" id="SSF53300">
    <property type="entry name" value="vWA-like"/>
    <property type="match status" value="1"/>
</dbReference>
<reference evidence="13" key="1">
    <citation type="submission" date="2015-09" db="EMBL/GenBank/DDBJ databases">
        <title>De novo assembly of Pectinophora gossypiella (Pink Bollworm) gut transcriptome.</title>
        <authorList>
            <person name="Tassone E.E."/>
        </authorList>
    </citation>
    <scope>NUCLEOTIDE SEQUENCE</scope>
</reference>
<keyword evidence="8" id="KW-0238">DNA-binding</keyword>
<evidence type="ECO:0000256" key="10">
    <source>
        <dbReference type="ARBA" id="ARBA00023204"/>
    </source>
</evidence>
<dbReference type="GO" id="GO:0005524">
    <property type="term" value="F:ATP binding"/>
    <property type="evidence" value="ECO:0007669"/>
    <property type="project" value="UniProtKB-KW"/>
</dbReference>
<dbReference type="Pfam" id="PF02735">
    <property type="entry name" value="Ku"/>
    <property type="match status" value="1"/>
</dbReference>
<keyword evidence="10" id="KW-0234">DNA repair</keyword>
<dbReference type="FunFam" id="1.10.1600.10:FF:000002">
    <property type="entry name" value="X-ray repair cross-complementing protein 5"/>
    <property type="match status" value="1"/>
</dbReference>
<dbReference type="Pfam" id="PF08785">
    <property type="entry name" value="Ku_PK_bind"/>
    <property type="match status" value="1"/>
</dbReference>
<dbReference type="GO" id="GO:0016787">
    <property type="term" value="F:hydrolase activity"/>
    <property type="evidence" value="ECO:0007669"/>
    <property type="project" value="UniProtKB-KW"/>
</dbReference>
<dbReference type="OrthoDB" id="30826at2759"/>
<evidence type="ECO:0000256" key="2">
    <source>
        <dbReference type="ARBA" id="ARBA00007726"/>
    </source>
</evidence>
<dbReference type="CDD" id="cd00873">
    <property type="entry name" value="KU80"/>
    <property type="match status" value="1"/>
</dbReference>
<sequence>STCSNLNSSSVAVPAREFCKISEYQIICFILLFENITVGSGTNLNKMPPKIDHGTLIILDIGQNVSEPEEKNKKSFFEEARECTARLIERKILNLGKNFMGVMLMGSSKTKNNMAAQCAGAFRHIELLSELQAPTWQMIRDLPEKPSSKKSDWLEAIIVAADHYKNGVSNAKIINKKIILMTNFQVPTELAVDDIEQVLCGLKQDHFEVDVIGPDIYEETQKNEDAVLARKIVEATNGVTAHFDDTMNYLLFHRKKQVFPVPWNVDLTIGPNIKIPVSSFVRTRDEPVVKNWIRTIKDPVTCKTSTTESIMKEKVHINTENQTAVESSEVIKGYVYGEKIIPFSESDRAMIYQSGGKSLSVYGFTHKSNITWQNLCGDGLSYVFGRKGNKKAQEAIRCLVECLHELNMVGIVRRVYNKGNAPKMFVLMPVIDSNNYVCLSMTAIAFKDEIKMMAFPPTNLKKYACTDEQVNAFKDLVKAMDLTNAYDETYDEAEAFPIAETVSPSAQYILDCIAFRAMNPGKPLPQPRDEIMMLFKQPPLVEKRSRDALEKVKTLFPLKPVEVKTRKQINNDGTAIYNNLPIKYDQADEPTSSNQPGVGMPKIQLPKKNDEVHRVGTADPITDFKALKDNGKTLADLSPEMTEAIENLVYINLDGKYSKALNTMKFFRTECVNSDPSFYNNWMLKFRTALNDRKKHDVLGLITEQRLNFILKEENSLSTYDTENSHEDSQLYENDTLPNSTELTIRSEVNDIFDEM</sequence>
<evidence type="ECO:0000256" key="1">
    <source>
        <dbReference type="ARBA" id="ARBA00004123"/>
    </source>
</evidence>
<dbReference type="Gene3D" id="2.40.290.10">
    <property type="match status" value="1"/>
</dbReference>
<dbReference type="InterPro" id="IPR024193">
    <property type="entry name" value="Ku80"/>
</dbReference>
<dbReference type="GO" id="GO:0000723">
    <property type="term" value="P:telomere maintenance"/>
    <property type="evidence" value="ECO:0007669"/>
    <property type="project" value="InterPro"/>
</dbReference>
<dbReference type="SUPFAM" id="SSF100939">
    <property type="entry name" value="SPOC domain-like"/>
    <property type="match status" value="1"/>
</dbReference>
<dbReference type="AlphaFoldDB" id="A0A1E1WBN3"/>
<dbReference type="InterPro" id="IPR006164">
    <property type="entry name" value="DNA_bd_Ku70/Ku80"/>
</dbReference>
<evidence type="ECO:0000256" key="7">
    <source>
        <dbReference type="ARBA" id="ARBA00022840"/>
    </source>
</evidence>
<accession>A0A1E1WBN3</accession>
<dbReference type="GO" id="GO:0006303">
    <property type="term" value="P:double-strand break repair via nonhomologous end joining"/>
    <property type="evidence" value="ECO:0007669"/>
    <property type="project" value="InterPro"/>
</dbReference>
<dbReference type="InterPro" id="IPR016194">
    <property type="entry name" value="SPOC-like_C_dom_sf"/>
</dbReference>
<evidence type="ECO:0000256" key="11">
    <source>
        <dbReference type="ARBA" id="ARBA00023242"/>
    </source>
</evidence>
<evidence type="ECO:0000256" key="5">
    <source>
        <dbReference type="ARBA" id="ARBA00022801"/>
    </source>
</evidence>
<dbReference type="Gene3D" id="1.25.40.240">
    <property type="entry name" value="Ku, C-terminal domain"/>
    <property type="match status" value="1"/>
</dbReference>
<dbReference type="Pfam" id="PF03731">
    <property type="entry name" value="Ku_N"/>
    <property type="match status" value="1"/>
</dbReference>
<comment type="similarity">
    <text evidence="2">Belongs to the ku80 family.</text>
</comment>
<dbReference type="Gene3D" id="1.10.1600.10">
    <property type="match status" value="1"/>
</dbReference>
<dbReference type="InterPro" id="IPR036494">
    <property type="entry name" value="Ku_C_sf"/>
</dbReference>
<evidence type="ECO:0000256" key="4">
    <source>
        <dbReference type="ARBA" id="ARBA00022763"/>
    </source>
</evidence>
<gene>
    <name evidence="13" type="ORF">g.4920</name>
</gene>
<dbReference type="EMBL" id="GDQN01006763">
    <property type="protein sequence ID" value="JAT84291.1"/>
    <property type="molecule type" value="Transcribed_RNA"/>
</dbReference>
<dbReference type="PANTHER" id="PTHR12604">
    <property type="entry name" value="KU AUTOANTIGEN DNA HELICASE"/>
    <property type="match status" value="1"/>
</dbReference>
<feature type="domain" description="Ku" evidence="12">
    <location>
        <begin position="322"/>
        <end position="461"/>
    </location>
</feature>
<dbReference type="GO" id="GO:0006310">
    <property type="term" value="P:DNA recombination"/>
    <property type="evidence" value="ECO:0007669"/>
    <property type="project" value="UniProtKB-KW"/>
</dbReference>
<dbReference type="GO" id="GO:0042162">
    <property type="term" value="F:telomeric DNA binding"/>
    <property type="evidence" value="ECO:0007669"/>
    <property type="project" value="InterPro"/>
</dbReference>
<dbReference type="InterPro" id="IPR005161">
    <property type="entry name" value="Ku_N"/>
</dbReference>
<dbReference type="InterPro" id="IPR036465">
    <property type="entry name" value="vWFA_dom_sf"/>
</dbReference>
<evidence type="ECO:0000259" key="12">
    <source>
        <dbReference type="SMART" id="SM00559"/>
    </source>
</evidence>
<dbReference type="GO" id="GO:0043564">
    <property type="term" value="C:Ku70:Ku80 complex"/>
    <property type="evidence" value="ECO:0007669"/>
    <property type="project" value="InterPro"/>
</dbReference>
<dbReference type="SMART" id="SM00559">
    <property type="entry name" value="Ku78"/>
    <property type="match status" value="1"/>
</dbReference>
<name>A0A1E1WBN3_PECGO</name>
<keyword evidence="5" id="KW-0378">Hydrolase</keyword>
<dbReference type="GO" id="GO:0003684">
    <property type="term" value="F:damaged DNA binding"/>
    <property type="evidence" value="ECO:0007669"/>
    <property type="project" value="InterPro"/>
</dbReference>
<dbReference type="GO" id="GO:0004386">
    <property type="term" value="F:helicase activity"/>
    <property type="evidence" value="ECO:0007669"/>
    <property type="project" value="UniProtKB-KW"/>
</dbReference>
<organism evidence="13">
    <name type="scientific">Pectinophora gossypiella</name>
    <name type="common">Cotton pink bollworm</name>
    <name type="synonym">Depressaria gossypiella</name>
    <dbReference type="NCBI Taxonomy" id="13191"/>
    <lineage>
        <taxon>Eukaryota</taxon>
        <taxon>Metazoa</taxon>
        <taxon>Ecdysozoa</taxon>
        <taxon>Arthropoda</taxon>
        <taxon>Hexapoda</taxon>
        <taxon>Insecta</taxon>
        <taxon>Pterygota</taxon>
        <taxon>Neoptera</taxon>
        <taxon>Endopterygota</taxon>
        <taxon>Lepidoptera</taxon>
        <taxon>Glossata</taxon>
        <taxon>Ditrysia</taxon>
        <taxon>Gelechioidea</taxon>
        <taxon>Gelechiidae</taxon>
        <taxon>Apatetrinae</taxon>
        <taxon>Pectinophora</taxon>
    </lineage>
</organism>
<evidence type="ECO:0000256" key="6">
    <source>
        <dbReference type="ARBA" id="ARBA00022806"/>
    </source>
</evidence>
<keyword evidence="4" id="KW-0227">DNA damage</keyword>
<protein>
    <recommendedName>
        <fullName evidence="12">Ku domain-containing protein</fullName>
    </recommendedName>
</protein>
<dbReference type="SUPFAM" id="SSF101420">
    <property type="entry name" value="C-terminal domain of Ku80"/>
    <property type="match status" value="1"/>
</dbReference>
<dbReference type="PANTHER" id="PTHR12604:SF4">
    <property type="entry name" value="X-RAY REPAIR CROSS-COMPLEMENTING PROTEIN 5"/>
    <property type="match status" value="1"/>
</dbReference>